<dbReference type="AlphaFoldDB" id="A0A438IHA4"/>
<evidence type="ECO:0008006" key="3">
    <source>
        <dbReference type="Google" id="ProtNLM"/>
    </source>
</evidence>
<proteinExistence type="predicted"/>
<reference evidence="1 2" key="1">
    <citation type="journal article" date="2018" name="PLoS Genet.">
        <title>Population sequencing reveals clonal diversity and ancestral inbreeding in the grapevine cultivar Chardonnay.</title>
        <authorList>
            <person name="Roach M.J."/>
            <person name="Johnson D.L."/>
            <person name="Bohlmann J."/>
            <person name="van Vuuren H.J."/>
            <person name="Jones S.J."/>
            <person name="Pretorius I.S."/>
            <person name="Schmidt S.A."/>
            <person name="Borneman A.R."/>
        </authorList>
    </citation>
    <scope>NUCLEOTIDE SEQUENCE [LARGE SCALE GENOMIC DNA]</scope>
    <source>
        <strain evidence="2">cv. Chardonnay</strain>
        <tissue evidence="1">Leaf</tissue>
    </source>
</reference>
<evidence type="ECO:0000313" key="2">
    <source>
        <dbReference type="Proteomes" id="UP000288805"/>
    </source>
</evidence>
<organism evidence="1 2">
    <name type="scientific">Vitis vinifera</name>
    <name type="common">Grape</name>
    <dbReference type="NCBI Taxonomy" id="29760"/>
    <lineage>
        <taxon>Eukaryota</taxon>
        <taxon>Viridiplantae</taxon>
        <taxon>Streptophyta</taxon>
        <taxon>Embryophyta</taxon>
        <taxon>Tracheophyta</taxon>
        <taxon>Spermatophyta</taxon>
        <taxon>Magnoliopsida</taxon>
        <taxon>eudicotyledons</taxon>
        <taxon>Gunneridae</taxon>
        <taxon>Pentapetalae</taxon>
        <taxon>rosids</taxon>
        <taxon>Vitales</taxon>
        <taxon>Vitaceae</taxon>
        <taxon>Viteae</taxon>
        <taxon>Vitis</taxon>
    </lineage>
</organism>
<evidence type="ECO:0000313" key="1">
    <source>
        <dbReference type="EMBL" id="RVW95819.1"/>
    </source>
</evidence>
<name>A0A438IHA4_VITVI</name>
<protein>
    <recommendedName>
        <fullName evidence="3">Reverse transcriptase zinc-binding domain-containing protein</fullName>
    </recommendedName>
</protein>
<dbReference type="EMBL" id="QGNW01000111">
    <property type="protein sequence ID" value="RVW95819.1"/>
    <property type="molecule type" value="Genomic_DNA"/>
</dbReference>
<dbReference type="Proteomes" id="UP000288805">
    <property type="component" value="Unassembled WGS sequence"/>
</dbReference>
<sequence>MKRVSFLIKERMNGDKLCCLCMNKKELANHVLIHCGKDKVVWHLIFSLFIISYGLPKSMM</sequence>
<accession>A0A438IHA4</accession>
<comment type="caution">
    <text evidence="1">The sequence shown here is derived from an EMBL/GenBank/DDBJ whole genome shotgun (WGS) entry which is preliminary data.</text>
</comment>
<gene>
    <name evidence="1" type="ORF">CK203_025755</name>
</gene>